<gene>
    <name evidence="2" type="primary">def</name>
    <name evidence="3" type="ORF">B2M26_07665</name>
</gene>
<dbReference type="GO" id="GO:0042586">
    <property type="term" value="F:peptide deformylase activity"/>
    <property type="evidence" value="ECO:0007669"/>
    <property type="project" value="UniProtKB-UniRule"/>
</dbReference>
<dbReference type="GO" id="GO:0046872">
    <property type="term" value="F:metal ion binding"/>
    <property type="evidence" value="ECO:0007669"/>
    <property type="project" value="UniProtKB-KW"/>
</dbReference>
<dbReference type="PIRSF" id="PIRSF004749">
    <property type="entry name" value="Pep_def"/>
    <property type="match status" value="1"/>
</dbReference>
<name>A0A1V4ETU5_9BACL</name>
<organism evidence="3 4">
    <name type="scientific">Ferroacidibacillus organovorans</name>
    <dbReference type="NCBI Taxonomy" id="1765683"/>
    <lineage>
        <taxon>Bacteria</taxon>
        <taxon>Bacillati</taxon>
        <taxon>Bacillota</taxon>
        <taxon>Bacilli</taxon>
        <taxon>Bacillales</taxon>
        <taxon>Alicyclobacillaceae</taxon>
        <taxon>Ferroacidibacillus</taxon>
    </lineage>
</organism>
<comment type="cofactor">
    <cofactor evidence="2">
        <name>Fe(2+)</name>
        <dbReference type="ChEBI" id="CHEBI:29033"/>
    </cofactor>
    <text evidence="2">Binds 1 Fe(2+) ion.</text>
</comment>
<protein>
    <recommendedName>
        <fullName evidence="2">Peptide deformylase</fullName>
        <shortName evidence="2">PDF</shortName>
        <ecNumber evidence="2">3.5.1.88</ecNumber>
    </recommendedName>
    <alternativeName>
        <fullName evidence="2">Polypeptide deformylase</fullName>
    </alternativeName>
</protein>
<evidence type="ECO:0000256" key="1">
    <source>
        <dbReference type="ARBA" id="ARBA00010759"/>
    </source>
</evidence>
<dbReference type="PANTHER" id="PTHR10458:SF22">
    <property type="entry name" value="PEPTIDE DEFORMYLASE"/>
    <property type="match status" value="1"/>
</dbReference>
<proteinExistence type="inferred from homology"/>
<comment type="function">
    <text evidence="2">Removes the formyl group from the N-terminal Met of newly synthesized proteins. Requires at least a dipeptide for an efficient rate of reaction. N-terminal L-methionine is a prerequisite for activity but the enzyme has broad specificity at other positions.</text>
</comment>
<dbReference type="AlphaFoldDB" id="A0A1V4ETU5"/>
<dbReference type="GO" id="GO:0006412">
    <property type="term" value="P:translation"/>
    <property type="evidence" value="ECO:0007669"/>
    <property type="project" value="UniProtKB-UniRule"/>
</dbReference>
<keyword evidence="2" id="KW-0378">Hydrolase</keyword>
<evidence type="ECO:0000313" key="4">
    <source>
        <dbReference type="Proteomes" id="UP000190229"/>
    </source>
</evidence>
<comment type="similarity">
    <text evidence="1 2">Belongs to the polypeptide deformylase family.</text>
</comment>
<dbReference type="HAMAP" id="MF_00163">
    <property type="entry name" value="Pep_deformylase"/>
    <property type="match status" value="1"/>
</dbReference>
<dbReference type="NCBIfam" id="TIGR00079">
    <property type="entry name" value="pept_deformyl"/>
    <property type="match status" value="1"/>
</dbReference>
<dbReference type="InterPro" id="IPR036821">
    <property type="entry name" value="Peptide_deformylase_sf"/>
</dbReference>
<feature type="binding site" evidence="2">
    <location>
        <position position="129"/>
    </location>
    <ligand>
        <name>Fe cation</name>
        <dbReference type="ChEBI" id="CHEBI:24875"/>
    </ligand>
</feature>
<evidence type="ECO:0000256" key="2">
    <source>
        <dbReference type="HAMAP-Rule" id="MF_00163"/>
    </source>
</evidence>
<dbReference type="RefSeq" id="WP_067566942.1">
    <property type="nucleotide sequence ID" value="NZ_LSUQ01000065.1"/>
</dbReference>
<keyword evidence="2" id="KW-0479">Metal-binding</keyword>
<dbReference type="Gene3D" id="3.90.45.10">
    <property type="entry name" value="Peptide deformylase"/>
    <property type="match status" value="1"/>
</dbReference>
<keyword evidence="2" id="KW-0408">Iron</keyword>
<evidence type="ECO:0000313" key="3">
    <source>
        <dbReference type="EMBL" id="OPG16184.1"/>
    </source>
</evidence>
<keyword evidence="2" id="KW-0648">Protein biosynthesis</keyword>
<comment type="caution">
    <text evidence="3">The sequence shown here is derived from an EMBL/GenBank/DDBJ whole genome shotgun (WGS) entry which is preliminary data.</text>
</comment>
<dbReference type="Pfam" id="PF01327">
    <property type="entry name" value="Pep_deformylase"/>
    <property type="match status" value="1"/>
</dbReference>
<feature type="binding site" evidence="2">
    <location>
        <position position="87"/>
    </location>
    <ligand>
        <name>Fe cation</name>
        <dbReference type="ChEBI" id="CHEBI:24875"/>
    </ligand>
</feature>
<dbReference type="PRINTS" id="PR01576">
    <property type="entry name" value="PDEFORMYLASE"/>
</dbReference>
<dbReference type="InterPro" id="IPR023635">
    <property type="entry name" value="Peptide_deformylase"/>
</dbReference>
<comment type="catalytic activity">
    <reaction evidence="2">
        <text>N-terminal N-formyl-L-methionyl-[peptide] + H2O = N-terminal L-methionyl-[peptide] + formate</text>
        <dbReference type="Rhea" id="RHEA:24420"/>
        <dbReference type="Rhea" id="RHEA-COMP:10639"/>
        <dbReference type="Rhea" id="RHEA-COMP:10640"/>
        <dbReference type="ChEBI" id="CHEBI:15377"/>
        <dbReference type="ChEBI" id="CHEBI:15740"/>
        <dbReference type="ChEBI" id="CHEBI:49298"/>
        <dbReference type="ChEBI" id="CHEBI:64731"/>
        <dbReference type="EC" id="3.5.1.88"/>
    </reaction>
</comment>
<feature type="binding site" evidence="2">
    <location>
        <position position="133"/>
    </location>
    <ligand>
        <name>Fe cation</name>
        <dbReference type="ChEBI" id="CHEBI:24875"/>
    </ligand>
</feature>
<dbReference type="SUPFAM" id="SSF56420">
    <property type="entry name" value="Peptide deformylase"/>
    <property type="match status" value="1"/>
</dbReference>
<feature type="active site" evidence="2">
    <location>
        <position position="130"/>
    </location>
</feature>
<dbReference type="EC" id="3.5.1.88" evidence="2"/>
<dbReference type="Proteomes" id="UP000190229">
    <property type="component" value="Unassembled WGS sequence"/>
</dbReference>
<dbReference type="PANTHER" id="PTHR10458">
    <property type="entry name" value="PEPTIDE DEFORMYLASE"/>
    <property type="match status" value="1"/>
</dbReference>
<keyword evidence="4" id="KW-1185">Reference proteome</keyword>
<reference evidence="3 4" key="1">
    <citation type="submission" date="2017-02" db="EMBL/GenBank/DDBJ databases">
        <title>Draft genome of Acidibacillus ferrooxidans Huett2.</title>
        <authorList>
            <person name="Schopf S."/>
        </authorList>
    </citation>
    <scope>NUCLEOTIDE SEQUENCE [LARGE SCALE GENOMIC DNA]</scope>
    <source>
        <strain evidence="3 4">Huett2</strain>
    </source>
</reference>
<sequence length="181" mass="20467">MVRTIMTTTRAVLRHKAHVVTTFDQQLAKLLDDLAETMYAHCGIGLAATQIGIKRRVFVYDVGHGLCEMVNPILLAGEGQMKSVERCLSVPGLKRTIRRYARVRVYALNRFGAPLWVEAKGNLACCLQHEIDHMDGILLMDHEAWRTPHDTHLNWGDLFGRTAHCLYGHDEFFGHHSSCSD</sequence>
<dbReference type="OrthoDB" id="9784988at2"/>
<dbReference type="EMBL" id="MWPS01000021">
    <property type="protein sequence ID" value="OPG16184.1"/>
    <property type="molecule type" value="Genomic_DNA"/>
</dbReference>
<dbReference type="CDD" id="cd00487">
    <property type="entry name" value="Pep_deformylase"/>
    <property type="match status" value="1"/>
</dbReference>
<accession>A0A1V4ETU5</accession>